<dbReference type="Proteomes" id="UP000322315">
    <property type="component" value="Unassembled WGS sequence"/>
</dbReference>
<dbReference type="EMBL" id="VWRS01000008">
    <property type="protein sequence ID" value="KAA5823652.1"/>
    <property type="molecule type" value="Genomic_DNA"/>
</dbReference>
<dbReference type="InterPro" id="IPR011250">
    <property type="entry name" value="OMP/PagP_B-barrel"/>
</dbReference>
<reference evidence="2 3" key="2">
    <citation type="submission" date="2019-07" db="EMBL/GenBank/DDBJ databases">
        <title>Algibacter marinivivus sp. nov., isolated from the surface of a marine red alga.</title>
        <authorList>
            <person name="Zhong X."/>
            <person name="Xu W."/>
            <person name="Zhang Y."/>
            <person name="Zhang Q."/>
            <person name="Du Z."/>
        </authorList>
    </citation>
    <scope>NUCLEOTIDE SEQUENCE [LARGE SCALE GENOMIC DNA]</scope>
    <source>
        <strain evidence="2 3">RU-4-M-4</strain>
    </source>
</reference>
<protein>
    <submittedName>
        <fullName evidence="1">Porin family protein</fullName>
    </submittedName>
</protein>
<dbReference type="EMBL" id="VMBF01000008">
    <property type="protein sequence ID" value="TSJ74140.1"/>
    <property type="molecule type" value="Genomic_DNA"/>
</dbReference>
<name>A0A5M7B2G8_9FLAO</name>
<sequence>MRGNLIILWIICPCFCNVNGQESDTKKEASFNISNEVNINNEVLPFATYFSEYNISKNWILRAENVQTNFGGFSTNYMVKDFPLLVKYSISNKFHVLFGPTLNLLLVNGTVEEVSPSGTLGVQYEFNESFLMDARFNYNLESENSFKTSMPTTNSILKLGAKYKF</sequence>
<dbReference type="AlphaFoldDB" id="A0A5M7B2G8"/>
<evidence type="ECO:0000313" key="3">
    <source>
        <dbReference type="Proteomes" id="UP000315145"/>
    </source>
</evidence>
<reference evidence="1" key="3">
    <citation type="submission" date="2019-09" db="EMBL/GenBank/DDBJ databases">
        <authorList>
            <person name="Zhang D.-C."/>
        </authorList>
    </citation>
    <scope>NUCLEOTIDE SEQUENCE</scope>
    <source>
        <strain evidence="1">RU-4-M-4</strain>
    </source>
</reference>
<dbReference type="OrthoDB" id="1450176at2"/>
<accession>A0A5M7B2G8</accession>
<proteinExistence type="predicted"/>
<gene>
    <name evidence="1" type="ORF">F2B50_13210</name>
    <name evidence="2" type="ORF">FPF71_13210</name>
</gene>
<organism evidence="1 4">
    <name type="scientific">Algibacter amylolyticus</name>
    <dbReference type="NCBI Taxonomy" id="1608400"/>
    <lineage>
        <taxon>Bacteria</taxon>
        <taxon>Pseudomonadati</taxon>
        <taxon>Bacteroidota</taxon>
        <taxon>Flavobacteriia</taxon>
        <taxon>Flavobacteriales</taxon>
        <taxon>Flavobacteriaceae</taxon>
        <taxon>Algibacter</taxon>
    </lineage>
</organism>
<dbReference type="Proteomes" id="UP000315145">
    <property type="component" value="Unassembled WGS sequence"/>
</dbReference>
<reference evidence="1 4" key="1">
    <citation type="journal article" date="2015" name="Int. J. Syst. Evol. Microbiol.">
        <title>Algibacter amylolyticus sp. nov., isolated from intertidal sediment.</title>
        <authorList>
            <person name="Zhang D.C."/>
            <person name="Wu J."/>
            <person name="Neuner K."/>
            <person name="Yao J."/>
            <person name="Margesin R."/>
        </authorList>
    </citation>
    <scope>NUCLEOTIDE SEQUENCE [LARGE SCALE GENOMIC DNA]</scope>
    <source>
        <strain evidence="1 4">RU-4-M-4</strain>
    </source>
</reference>
<evidence type="ECO:0000313" key="4">
    <source>
        <dbReference type="Proteomes" id="UP000322315"/>
    </source>
</evidence>
<dbReference type="SUPFAM" id="SSF56925">
    <property type="entry name" value="OMPA-like"/>
    <property type="match status" value="1"/>
</dbReference>
<evidence type="ECO:0000313" key="1">
    <source>
        <dbReference type="EMBL" id="KAA5823652.1"/>
    </source>
</evidence>
<keyword evidence="3" id="KW-1185">Reference proteome</keyword>
<comment type="caution">
    <text evidence="1">The sequence shown here is derived from an EMBL/GenBank/DDBJ whole genome shotgun (WGS) entry which is preliminary data.</text>
</comment>
<evidence type="ECO:0000313" key="2">
    <source>
        <dbReference type="EMBL" id="TSJ74140.1"/>
    </source>
</evidence>
<dbReference type="RefSeq" id="WP_144117134.1">
    <property type="nucleotide sequence ID" value="NZ_JACHGE010000002.1"/>
</dbReference>